<dbReference type="STRING" id="680127.SAMN05421593_0500"/>
<dbReference type="EMBL" id="FNWQ01000001">
    <property type="protein sequence ID" value="SEH27808.1"/>
    <property type="molecule type" value="Genomic_DNA"/>
</dbReference>
<dbReference type="AlphaFoldDB" id="A0A1H6H0Q6"/>
<keyword evidence="1" id="KW-0812">Transmembrane</keyword>
<protein>
    <submittedName>
        <fullName evidence="2">Uncharacterized protein</fullName>
    </submittedName>
</protein>
<evidence type="ECO:0000313" key="3">
    <source>
        <dbReference type="Proteomes" id="UP000198561"/>
    </source>
</evidence>
<feature type="transmembrane region" description="Helical" evidence="1">
    <location>
        <begin position="32"/>
        <end position="52"/>
    </location>
</feature>
<keyword evidence="1" id="KW-1133">Transmembrane helix</keyword>
<evidence type="ECO:0000313" key="2">
    <source>
        <dbReference type="EMBL" id="SEH27808.1"/>
    </source>
</evidence>
<reference evidence="2 3" key="1">
    <citation type="submission" date="2016-10" db="EMBL/GenBank/DDBJ databases">
        <authorList>
            <person name="de Groot N.N."/>
        </authorList>
    </citation>
    <scope>NUCLEOTIDE SEQUENCE [LARGE SCALE GENOMIC DNA]</scope>
    <source>
        <strain evidence="2 3">DSM 23031</strain>
    </source>
</reference>
<name>A0A1H6H0Q6_CHRCI</name>
<accession>A0A1H6H0Q6</accession>
<gene>
    <name evidence="2" type="ORF">SAMN05421593_0500</name>
</gene>
<sequence>MLQIILPIVFLLFGFFLKKTDNEGFRSSKKFANMFIILGISTLVAKFILMYLKSK</sequence>
<evidence type="ECO:0000256" key="1">
    <source>
        <dbReference type="SAM" id="Phobius"/>
    </source>
</evidence>
<proteinExistence type="predicted"/>
<organism evidence="2 3">
    <name type="scientific">Chryseobacterium culicis</name>
    <dbReference type="NCBI Taxonomy" id="680127"/>
    <lineage>
        <taxon>Bacteria</taxon>
        <taxon>Pseudomonadati</taxon>
        <taxon>Bacteroidota</taxon>
        <taxon>Flavobacteriia</taxon>
        <taxon>Flavobacteriales</taxon>
        <taxon>Weeksellaceae</taxon>
        <taxon>Chryseobacterium group</taxon>
        <taxon>Chryseobacterium</taxon>
    </lineage>
</organism>
<keyword evidence="1" id="KW-0472">Membrane</keyword>
<dbReference type="Proteomes" id="UP000198561">
    <property type="component" value="Unassembled WGS sequence"/>
</dbReference>